<protein>
    <recommendedName>
        <fullName evidence="3">Type III toxin-antitoxin system ToxN/AbiQ family toxin</fullName>
    </recommendedName>
</protein>
<dbReference type="AlphaFoldDB" id="A0A9D1GCC6"/>
<organism evidence="1 2">
    <name type="scientific">Candidatus Onthousia faecipullorum</name>
    <dbReference type="NCBI Taxonomy" id="2840887"/>
    <lineage>
        <taxon>Bacteria</taxon>
        <taxon>Bacillati</taxon>
        <taxon>Bacillota</taxon>
        <taxon>Bacilli</taxon>
        <taxon>Candidatus Onthousia</taxon>
    </lineage>
</organism>
<dbReference type="Gene3D" id="3.10.129.130">
    <property type="match status" value="1"/>
</dbReference>
<dbReference type="CDD" id="cd17492">
    <property type="entry name" value="toxin_CptN"/>
    <property type="match status" value="1"/>
</dbReference>
<evidence type="ECO:0000313" key="2">
    <source>
        <dbReference type="Proteomes" id="UP000886833"/>
    </source>
</evidence>
<dbReference type="EMBL" id="DVKQ01000099">
    <property type="protein sequence ID" value="HIT38328.1"/>
    <property type="molecule type" value="Genomic_DNA"/>
</dbReference>
<name>A0A9D1GCC6_9FIRM</name>
<proteinExistence type="predicted"/>
<dbReference type="InterPro" id="IPR058108">
    <property type="entry name" value="CptIN-like"/>
</dbReference>
<dbReference type="NCBIfam" id="NF047359">
    <property type="entry name" value="CptIN"/>
    <property type="match status" value="1"/>
</dbReference>
<sequence length="162" mass="19147">MEIKEGYLYHISKDFFELVDDPNLPINHFGLHSRPSYFLVKDKDFLWFIPLSSKVDKYKKIVANKKEKYGRCNTILIRKIANKDNAILIQNAFPTLQKYLTHPHTVNGKIYKVPKGIQKEIKYNFNELMSLKEQGIDLFFTDVDKIKVIMYQEMQNDSLQKV</sequence>
<comment type="caution">
    <text evidence="1">The sequence shown here is derived from an EMBL/GenBank/DDBJ whole genome shotgun (WGS) entry which is preliminary data.</text>
</comment>
<accession>A0A9D1GCC6</accession>
<reference evidence="1" key="1">
    <citation type="submission" date="2020-10" db="EMBL/GenBank/DDBJ databases">
        <authorList>
            <person name="Gilroy R."/>
        </authorList>
    </citation>
    <scope>NUCLEOTIDE SEQUENCE</scope>
    <source>
        <strain evidence="1">CHK195-26880</strain>
    </source>
</reference>
<reference evidence="1" key="2">
    <citation type="journal article" date="2021" name="PeerJ">
        <title>Extensive microbial diversity within the chicken gut microbiome revealed by metagenomics and culture.</title>
        <authorList>
            <person name="Gilroy R."/>
            <person name="Ravi A."/>
            <person name="Getino M."/>
            <person name="Pursley I."/>
            <person name="Horton D.L."/>
            <person name="Alikhan N.F."/>
            <person name="Baker D."/>
            <person name="Gharbi K."/>
            <person name="Hall N."/>
            <person name="Watson M."/>
            <person name="Adriaenssens E.M."/>
            <person name="Foster-Nyarko E."/>
            <person name="Jarju S."/>
            <person name="Secka A."/>
            <person name="Antonio M."/>
            <person name="Oren A."/>
            <person name="Chaudhuri R.R."/>
            <person name="La Ragione R."/>
            <person name="Hildebrand F."/>
            <person name="Pallen M.J."/>
        </authorList>
    </citation>
    <scope>NUCLEOTIDE SEQUENCE</scope>
    <source>
        <strain evidence="1">CHK195-26880</strain>
    </source>
</reference>
<gene>
    <name evidence="1" type="ORF">IAB59_07630</name>
</gene>
<evidence type="ECO:0000313" key="1">
    <source>
        <dbReference type="EMBL" id="HIT38328.1"/>
    </source>
</evidence>
<evidence type="ECO:0008006" key="3">
    <source>
        <dbReference type="Google" id="ProtNLM"/>
    </source>
</evidence>
<dbReference type="InterPro" id="IPR053735">
    <property type="entry name" value="Type_III_TA_endoRNase"/>
</dbReference>
<dbReference type="Proteomes" id="UP000886833">
    <property type="component" value="Unassembled WGS sequence"/>
</dbReference>